<dbReference type="Proteomes" id="UP000249390">
    <property type="component" value="Unassembled WGS sequence"/>
</dbReference>
<protein>
    <submittedName>
        <fullName evidence="1">Uncharacterized protein</fullName>
    </submittedName>
</protein>
<evidence type="ECO:0000313" key="1">
    <source>
        <dbReference type="EMBL" id="RAL43675.1"/>
    </source>
</evidence>
<evidence type="ECO:0000313" key="2">
    <source>
        <dbReference type="Proteomes" id="UP000249390"/>
    </source>
</evidence>
<proteinExistence type="predicted"/>
<keyword evidence="2" id="KW-1185">Reference proteome</keyword>
<accession>A0A328DD29</accession>
<organism evidence="1 2">
    <name type="scientific">Cuscuta australis</name>
    <dbReference type="NCBI Taxonomy" id="267555"/>
    <lineage>
        <taxon>Eukaryota</taxon>
        <taxon>Viridiplantae</taxon>
        <taxon>Streptophyta</taxon>
        <taxon>Embryophyta</taxon>
        <taxon>Tracheophyta</taxon>
        <taxon>Spermatophyta</taxon>
        <taxon>Magnoliopsida</taxon>
        <taxon>eudicotyledons</taxon>
        <taxon>Gunneridae</taxon>
        <taxon>Pentapetalae</taxon>
        <taxon>asterids</taxon>
        <taxon>lamiids</taxon>
        <taxon>Solanales</taxon>
        <taxon>Convolvulaceae</taxon>
        <taxon>Cuscuteae</taxon>
        <taxon>Cuscuta</taxon>
        <taxon>Cuscuta subgen. Grammica</taxon>
        <taxon>Cuscuta sect. Cleistogrammica</taxon>
    </lineage>
</organism>
<gene>
    <name evidence="1" type="ORF">DM860_017531</name>
</gene>
<name>A0A328DD29_9ASTE</name>
<dbReference type="AlphaFoldDB" id="A0A328DD29"/>
<sequence>MSEIRILIRLCMRLLMVNRCPLNLLPLINHLLKLRSWNLINPRFTVPPEYHAPSTKALLKIWLPLLFKQGGRDSAAEHDGGKVVTVKLSDQSPSLHRSVASIKKRLCVVCHTLPPVDPDDNDEDQVCFVPKSENRDV</sequence>
<comment type="caution">
    <text evidence="1">The sequence shown here is derived from an EMBL/GenBank/DDBJ whole genome shotgun (WGS) entry which is preliminary data.</text>
</comment>
<reference evidence="1 2" key="1">
    <citation type="submission" date="2018-06" db="EMBL/GenBank/DDBJ databases">
        <title>The Genome of Cuscuta australis (Dodder) Provides Insight into the Evolution of Plant Parasitism.</title>
        <authorList>
            <person name="Liu H."/>
        </authorList>
    </citation>
    <scope>NUCLEOTIDE SEQUENCE [LARGE SCALE GENOMIC DNA]</scope>
    <source>
        <strain evidence="2">cv. Yunnan</strain>
        <tissue evidence="1">Vines</tissue>
    </source>
</reference>
<dbReference type="EMBL" id="NQVE01000153">
    <property type="protein sequence ID" value="RAL43675.1"/>
    <property type="molecule type" value="Genomic_DNA"/>
</dbReference>